<evidence type="ECO:0000313" key="2">
    <source>
        <dbReference type="Proteomes" id="UP001596028"/>
    </source>
</evidence>
<sequence length="357" mass="42683">MLHTVEMFCKIKSDYYSALLRTLRKLSKLYKARCYDKKNLTHCELLKNNGLNLTLKRIELEDGISYSALEIIMNPARLLNENEYFQLTDLHHYEAIEKAFEKVFKPIKIGFERDKKNKHIKFKLHKISSYNFKRVDFAVNIITEHIELYMRLIRRANIPEGFHLFDMPDLVSKRRKPPKDSFYIVHKNKKGNKTVTVTCYNKGAQLKSENLPFDEEKVMYALRFEVQCEYGKTYNLTRNIEFSQKGFLYFLSRDVSENILNFYFKKTIGYGDYYTLPKAKEIIQSKRLKTEKKHALLKTLEQVNEKRRIWKARDMVSNKREFDKRIKELHKLGVNPVTIPVRWNVDYLPCLFELIEM</sequence>
<name>A0ABV9F4I3_9BACL</name>
<keyword evidence="2" id="KW-1185">Reference proteome</keyword>
<dbReference type="Proteomes" id="UP001596028">
    <property type="component" value="Unassembled WGS sequence"/>
</dbReference>
<evidence type="ECO:0008006" key="3">
    <source>
        <dbReference type="Google" id="ProtNLM"/>
    </source>
</evidence>
<evidence type="ECO:0000313" key="1">
    <source>
        <dbReference type="EMBL" id="MFC4596865.1"/>
    </source>
</evidence>
<dbReference type="RefSeq" id="WP_378091431.1">
    <property type="nucleotide sequence ID" value="NZ_JBHSEP010000001.1"/>
</dbReference>
<proteinExistence type="predicted"/>
<accession>A0ABV9F4I3</accession>
<comment type="caution">
    <text evidence="1">The sequence shown here is derived from an EMBL/GenBank/DDBJ whole genome shotgun (WGS) entry which is preliminary data.</text>
</comment>
<gene>
    <name evidence="1" type="ORF">ACFO3S_01330</name>
</gene>
<organism evidence="1 2">
    <name type="scientific">Cohnella hongkongensis</name>
    <dbReference type="NCBI Taxonomy" id="178337"/>
    <lineage>
        <taxon>Bacteria</taxon>
        <taxon>Bacillati</taxon>
        <taxon>Bacillota</taxon>
        <taxon>Bacilli</taxon>
        <taxon>Bacillales</taxon>
        <taxon>Paenibacillaceae</taxon>
        <taxon>Cohnella</taxon>
    </lineage>
</organism>
<protein>
    <recommendedName>
        <fullName evidence="3">Replication initiation protein</fullName>
    </recommendedName>
</protein>
<dbReference type="EMBL" id="JBHSEP010000001">
    <property type="protein sequence ID" value="MFC4596865.1"/>
    <property type="molecule type" value="Genomic_DNA"/>
</dbReference>
<reference evidence="2" key="1">
    <citation type="journal article" date="2019" name="Int. J. Syst. Evol. Microbiol.">
        <title>The Global Catalogue of Microorganisms (GCM) 10K type strain sequencing project: providing services to taxonomists for standard genome sequencing and annotation.</title>
        <authorList>
            <consortium name="The Broad Institute Genomics Platform"/>
            <consortium name="The Broad Institute Genome Sequencing Center for Infectious Disease"/>
            <person name="Wu L."/>
            <person name="Ma J."/>
        </authorList>
    </citation>
    <scope>NUCLEOTIDE SEQUENCE [LARGE SCALE GENOMIC DNA]</scope>
    <source>
        <strain evidence="2">CCUG 49571</strain>
    </source>
</reference>